<reference evidence="2" key="1">
    <citation type="submission" date="2016-11" db="UniProtKB">
        <authorList>
            <consortium name="WormBaseParasite"/>
        </authorList>
    </citation>
    <scope>IDENTIFICATION</scope>
</reference>
<protein>
    <submittedName>
        <fullName evidence="2">Ovule protein</fullName>
    </submittedName>
</protein>
<sequence length="63" mass="6986">MSTTSKFHASQSSATSTLYQLSMLVLESFGTTLILSSARITTPQLLMHYNAHIMLSLNRRSPI</sequence>
<dbReference type="AlphaFoldDB" id="A0A1I7XKJ6"/>
<evidence type="ECO:0000313" key="1">
    <source>
        <dbReference type="Proteomes" id="UP000095283"/>
    </source>
</evidence>
<keyword evidence="1" id="KW-1185">Reference proteome</keyword>
<proteinExistence type="predicted"/>
<evidence type="ECO:0000313" key="2">
    <source>
        <dbReference type="WBParaSite" id="Hba_18236"/>
    </source>
</evidence>
<accession>A0A1I7XKJ6</accession>
<dbReference type="WBParaSite" id="Hba_18236">
    <property type="protein sequence ID" value="Hba_18236"/>
    <property type="gene ID" value="Hba_18236"/>
</dbReference>
<name>A0A1I7XKJ6_HETBA</name>
<dbReference type="Proteomes" id="UP000095283">
    <property type="component" value="Unplaced"/>
</dbReference>
<organism evidence="1 2">
    <name type="scientific">Heterorhabditis bacteriophora</name>
    <name type="common">Entomopathogenic nematode worm</name>
    <dbReference type="NCBI Taxonomy" id="37862"/>
    <lineage>
        <taxon>Eukaryota</taxon>
        <taxon>Metazoa</taxon>
        <taxon>Ecdysozoa</taxon>
        <taxon>Nematoda</taxon>
        <taxon>Chromadorea</taxon>
        <taxon>Rhabditida</taxon>
        <taxon>Rhabditina</taxon>
        <taxon>Rhabditomorpha</taxon>
        <taxon>Strongyloidea</taxon>
        <taxon>Heterorhabditidae</taxon>
        <taxon>Heterorhabditis</taxon>
    </lineage>
</organism>